<evidence type="ECO:0000313" key="1">
    <source>
        <dbReference type="EMBL" id="MBB4277768.1"/>
    </source>
</evidence>
<organism evidence="1 2">
    <name type="scientific">Rhizobium mongolense</name>
    <dbReference type="NCBI Taxonomy" id="57676"/>
    <lineage>
        <taxon>Bacteria</taxon>
        <taxon>Pseudomonadati</taxon>
        <taxon>Pseudomonadota</taxon>
        <taxon>Alphaproteobacteria</taxon>
        <taxon>Hyphomicrobiales</taxon>
        <taxon>Rhizobiaceae</taxon>
        <taxon>Rhizobium/Agrobacterium group</taxon>
        <taxon>Rhizobium</taxon>
    </lineage>
</organism>
<accession>A0A7W6RSF8</accession>
<dbReference type="AlphaFoldDB" id="A0A7W6RSF8"/>
<keyword evidence="1" id="KW-0378">Hydrolase</keyword>
<keyword evidence="1" id="KW-0547">Nucleotide-binding</keyword>
<dbReference type="InterPro" id="IPR027417">
    <property type="entry name" value="P-loop_NTPase"/>
</dbReference>
<keyword evidence="1" id="KW-0067">ATP-binding</keyword>
<sequence>MFFVLGAPEAGQRGARGWAGGKPNLLNVATTRAKEAIYVIGNRELWKPAGVFQVLDALLPK</sequence>
<gene>
    <name evidence="1" type="ORF">GGE12_005577</name>
</gene>
<evidence type="ECO:0000313" key="2">
    <source>
        <dbReference type="Proteomes" id="UP000533641"/>
    </source>
</evidence>
<proteinExistence type="predicted"/>
<dbReference type="Proteomes" id="UP000533641">
    <property type="component" value="Unassembled WGS sequence"/>
</dbReference>
<protein>
    <submittedName>
        <fullName evidence="1">Superfamily I DNA and/or RNA helicase</fullName>
    </submittedName>
</protein>
<dbReference type="GO" id="GO:0004386">
    <property type="term" value="F:helicase activity"/>
    <property type="evidence" value="ECO:0007669"/>
    <property type="project" value="UniProtKB-KW"/>
</dbReference>
<dbReference type="EMBL" id="JACIGM010000014">
    <property type="protein sequence ID" value="MBB4277768.1"/>
    <property type="molecule type" value="Genomic_DNA"/>
</dbReference>
<name>A0A7W6RSF8_9HYPH</name>
<reference evidence="1 2" key="1">
    <citation type="submission" date="2020-08" db="EMBL/GenBank/DDBJ databases">
        <title>Genomic Encyclopedia of Type Strains, Phase IV (KMG-V): Genome sequencing to study the core and pangenomes of soil and plant-associated prokaryotes.</title>
        <authorList>
            <person name="Whitman W."/>
        </authorList>
    </citation>
    <scope>NUCLEOTIDE SEQUENCE [LARGE SCALE GENOMIC DNA]</scope>
    <source>
        <strain evidence="1 2">SEMIA 402</strain>
    </source>
</reference>
<keyword evidence="1" id="KW-0347">Helicase</keyword>
<comment type="caution">
    <text evidence="1">The sequence shown here is derived from an EMBL/GenBank/DDBJ whole genome shotgun (WGS) entry which is preliminary data.</text>
</comment>
<dbReference type="Gene3D" id="3.40.50.300">
    <property type="entry name" value="P-loop containing nucleotide triphosphate hydrolases"/>
    <property type="match status" value="1"/>
</dbReference>